<dbReference type="EMBL" id="MT142528">
    <property type="protein sequence ID" value="QJA84356.1"/>
    <property type="molecule type" value="Genomic_DNA"/>
</dbReference>
<name>A0A6M3KQL4_9ZZZZ</name>
<protein>
    <recommendedName>
        <fullName evidence="3">Tail protein</fullName>
    </recommendedName>
</protein>
<sequence>MSIQIDLRGLEPLLKKLDSIKGNDALKGVMTAAASDLKSWVAVYPAAGEGNSPSNAGGRWYERGYGPRWKRKDGSVGGKRTSQTLGRRWTIEVMDQGMAARIGNNATYGPFVQDAERQNRAHKAHGWRTVQDAIKVKGPEIIEKMRAAIDRLLGG</sequence>
<dbReference type="AlphaFoldDB" id="A0A6M3KQL4"/>
<reference evidence="2" key="1">
    <citation type="submission" date="2020-03" db="EMBL/GenBank/DDBJ databases">
        <title>The deep terrestrial virosphere.</title>
        <authorList>
            <person name="Holmfeldt K."/>
            <person name="Nilsson E."/>
            <person name="Simone D."/>
            <person name="Lopez-Fernandez M."/>
            <person name="Wu X."/>
            <person name="de Brujin I."/>
            <person name="Lundin D."/>
            <person name="Andersson A."/>
            <person name="Bertilsson S."/>
            <person name="Dopson M."/>
        </authorList>
    </citation>
    <scope>NUCLEOTIDE SEQUENCE</scope>
    <source>
        <strain evidence="2">MM415A00199</strain>
        <strain evidence="1">MM415B00346</strain>
    </source>
</reference>
<evidence type="ECO:0008006" key="3">
    <source>
        <dbReference type="Google" id="ProtNLM"/>
    </source>
</evidence>
<proteinExistence type="predicted"/>
<gene>
    <name evidence="2" type="ORF">MM415A00199_0013</name>
    <name evidence="1" type="ORF">MM415B00346_0046</name>
</gene>
<evidence type="ECO:0000313" key="2">
    <source>
        <dbReference type="EMBL" id="QJA84356.1"/>
    </source>
</evidence>
<dbReference type="EMBL" id="MT141556">
    <property type="protein sequence ID" value="QJA66536.1"/>
    <property type="molecule type" value="Genomic_DNA"/>
</dbReference>
<organism evidence="2">
    <name type="scientific">viral metagenome</name>
    <dbReference type="NCBI Taxonomy" id="1070528"/>
    <lineage>
        <taxon>unclassified sequences</taxon>
        <taxon>metagenomes</taxon>
        <taxon>organismal metagenomes</taxon>
    </lineage>
</organism>
<accession>A0A6M3KQL4</accession>
<evidence type="ECO:0000313" key="1">
    <source>
        <dbReference type="EMBL" id="QJA66536.1"/>
    </source>
</evidence>